<evidence type="ECO:0000259" key="2">
    <source>
        <dbReference type="Pfam" id="PF07484"/>
    </source>
</evidence>
<dbReference type="OrthoDB" id="9810174at2"/>
<dbReference type="InterPro" id="IPR037053">
    <property type="entry name" value="Phage_tail_collar_dom_sf"/>
</dbReference>
<feature type="domain" description="Phage tail collar" evidence="2">
    <location>
        <begin position="3"/>
        <end position="59"/>
    </location>
</feature>
<accession>A0A2S9WY00</accession>
<keyword evidence="4" id="KW-1185">Reference proteome</keyword>
<proteinExistence type="predicted"/>
<dbReference type="Pfam" id="PF07484">
    <property type="entry name" value="Collar"/>
    <property type="match status" value="1"/>
</dbReference>
<evidence type="ECO:0000313" key="3">
    <source>
        <dbReference type="EMBL" id="PRP68333.1"/>
    </source>
</evidence>
<organism evidence="3 4">
    <name type="scientific">Nonlabens agnitus</name>
    <dbReference type="NCBI Taxonomy" id="870484"/>
    <lineage>
        <taxon>Bacteria</taxon>
        <taxon>Pseudomonadati</taxon>
        <taxon>Bacteroidota</taxon>
        <taxon>Flavobacteriia</taxon>
        <taxon>Flavobacteriales</taxon>
        <taxon>Flavobacteriaceae</taxon>
        <taxon>Nonlabens</taxon>
    </lineage>
</organism>
<evidence type="ECO:0000313" key="4">
    <source>
        <dbReference type="Proteomes" id="UP000239532"/>
    </source>
</evidence>
<evidence type="ECO:0000256" key="1">
    <source>
        <dbReference type="SAM" id="MobiDB-lite"/>
    </source>
</evidence>
<sequence>MIGEIKMFAGNFAPRGWAFCNGQLLAVNQNSALFSILETTYGGDGRTTFALPDLRGRTPVGPGNGPGLSFIEVGQKGGTETHTLSLAEMPSHSHIATGSIPVNTISGDNDEVSPANGVLSNTGDDQYASSASADSMPANVTVGNTGGNLPFNIRNPYQGVHYIIALQGIYPARN</sequence>
<reference evidence="3 4" key="1">
    <citation type="submission" date="2016-11" db="EMBL/GenBank/DDBJ databases">
        <title>Trade-off between light-utilization and light-protection in marine flavobacteria.</title>
        <authorList>
            <person name="Kumagai Y."/>
        </authorList>
    </citation>
    <scope>NUCLEOTIDE SEQUENCE [LARGE SCALE GENOMIC DNA]</scope>
    <source>
        <strain evidence="3 4">JCM 17109</strain>
    </source>
</reference>
<dbReference type="SUPFAM" id="SSF88874">
    <property type="entry name" value="Receptor-binding domain of short tail fibre protein gp12"/>
    <property type="match status" value="1"/>
</dbReference>
<gene>
    <name evidence="3" type="ORF">BST86_07830</name>
</gene>
<dbReference type="EMBL" id="MQUC01000003">
    <property type="protein sequence ID" value="PRP68333.1"/>
    <property type="molecule type" value="Genomic_DNA"/>
</dbReference>
<protein>
    <submittedName>
        <fullName evidence="3">Phage tail protein</fullName>
    </submittedName>
</protein>
<dbReference type="InterPro" id="IPR011083">
    <property type="entry name" value="Phage_tail_collar_dom"/>
</dbReference>
<comment type="caution">
    <text evidence="3">The sequence shown here is derived from an EMBL/GenBank/DDBJ whole genome shotgun (WGS) entry which is preliminary data.</text>
</comment>
<dbReference type="Gene3D" id="3.90.1340.10">
    <property type="entry name" value="Phage tail collar domain"/>
    <property type="match status" value="1"/>
</dbReference>
<dbReference type="Proteomes" id="UP000239532">
    <property type="component" value="Unassembled WGS sequence"/>
</dbReference>
<feature type="region of interest" description="Disordered" evidence="1">
    <location>
        <begin position="113"/>
        <end position="132"/>
    </location>
</feature>
<name>A0A2S9WY00_9FLAO</name>
<dbReference type="AlphaFoldDB" id="A0A2S9WY00"/>